<protein>
    <recommendedName>
        <fullName evidence="2">SCP domain-containing protein</fullName>
    </recommendedName>
</protein>
<dbReference type="CDD" id="cd05379">
    <property type="entry name" value="CAP_bacterial"/>
    <property type="match status" value="1"/>
</dbReference>
<keyword evidence="4" id="KW-1185">Reference proteome</keyword>
<gene>
    <name evidence="3" type="ORF">H8Z83_06935</name>
</gene>
<proteinExistence type="predicted"/>
<feature type="compositionally biased region" description="Basic and acidic residues" evidence="1">
    <location>
        <begin position="159"/>
        <end position="172"/>
    </location>
</feature>
<evidence type="ECO:0000313" key="3">
    <source>
        <dbReference type="EMBL" id="MBC5770062.1"/>
    </source>
</evidence>
<accession>A0A923SAI8</accession>
<dbReference type="PANTHER" id="PTHR31157:SF1">
    <property type="entry name" value="SCP DOMAIN-CONTAINING PROTEIN"/>
    <property type="match status" value="1"/>
</dbReference>
<dbReference type="Pfam" id="PF00188">
    <property type="entry name" value="CAP"/>
    <property type="match status" value="1"/>
</dbReference>
<dbReference type="AlphaFoldDB" id="A0A923SAI8"/>
<dbReference type="Gene3D" id="3.40.33.10">
    <property type="entry name" value="CAP"/>
    <property type="match status" value="1"/>
</dbReference>
<dbReference type="RefSeq" id="WP_187014365.1">
    <property type="nucleotide sequence ID" value="NZ_JACOQI010000005.1"/>
</dbReference>
<dbReference type="Proteomes" id="UP000620327">
    <property type="component" value="Unassembled WGS sequence"/>
</dbReference>
<name>A0A923SAI8_9FIRM</name>
<evidence type="ECO:0000313" key="4">
    <source>
        <dbReference type="Proteomes" id="UP000620327"/>
    </source>
</evidence>
<dbReference type="InterPro" id="IPR035940">
    <property type="entry name" value="CAP_sf"/>
</dbReference>
<dbReference type="SMART" id="SM00198">
    <property type="entry name" value="SCP"/>
    <property type="match status" value="1"/>
</dbReference>
<dbReference type="EMBL" id="JACOQI010000005">
    <property type="protein sequence ID" value="MBC5770062.1"/>
    <property type="molecule type" value="Genomic_DNA"/>
</dbReference>
<sequence length="258" mass="28081">MKKRFISFLSGMVVGAVMFGGSVAYASGILADLSNNQIFVDGTLTPMEAYVINGHNYVKLRDIGQAVGFNVFWDDTAKCVQVESDKPYTGIAPTKQEGEKTSGQLHQTDVDAIKKDVVTRTNTLRLNKGVAVLKVNNLLMDAAQVRADEMAASGAYSHTRPDGRRSNTVTDSRRTGENIHCITELYLEQQHKTLSDAVVNLWSNSKGHADNMLNARYGEIGVGLARGTDSNGLACWYCVQVFLVDGCEVTWVDVPAIG</sequence>
<dbReference type="SUPFAM" id="SSF55797">
    <property type="entry name" value="PR-1-like"/>
    <property type="match status" value="1"/>
</dbReference>
<evidence type="ECO:0000259" key="2">
    <source>
        <dbReference type="SMART" id="SM00198"/>
    </source>
</evidence>
<feature type="region of interest" description="Disordered" evidence="1">
    <location>
        <begin position="153"/>
        <end position="172"/>
    </location>
</feature>
<organism evidence="3 4">
    <name type="scientific">Dysosmobacter segnis</name>
    <dbReference type="NCBI Taxonomy" id="2763042"/>
    <lineage>
        <taxon>Bacteria</taxon>
        <taxon>Bacillati</taxon>
        <taxon>Bacillota</taxon>
        <taxon>Clostridia</taxon>
        <taxon>Eubacteriales</taxon>
        <taxon>Oscillospiraceae</taxon>
        <taxon>Dysosmobacter</taxon>
    </lineage>
</organism>
<dbReference type="InterPro" id="IPR014044">
    <property type="entry name" value="CAP_dom"/>
</dbReference>
<comment type="caution">
    <text evidence="3">The sequence shown here is derived from an EMBL/GenBank/DDBJ whole genome shotgun (WGS) entry which is preliminary data.</text>
</comment>
<feature type="domain" description="SCP" evidence="2">
    <location>
        <begin position="112"/>
        <end position="245"/>
    </location>
</feature>
<dbReference type="PANTHER" id="PTHR31157">
    <property type="entry name" value="SCP DOMAIN-CONTAINING PROTEIN"/>
    <property type="match status" value="1"/>
</dbReference>
<evidence type="ECO:0000256" key="1">
    <source>
        <dbReference type="SAM" id="MobiDB-lite"/>
    </source>
</evidence>
<reference evidence="3" key="1">
    <citation type="submission" date="2020-08" db="EMBL/GenBank/DDBJ databases">
        <title>Genome public.</title>
        <authorList>
            <person name="Liu C."/>
            <person name="Sun Q."/>
        </authorList>
    </citation>
    <scope>NUCLEOTIDE SEQUENCE</scope>
    <source>
        <strain evidence="3">BX15</strain>
    </source>
</reference>